<dbReference type="InterPro" id="IPR035903">
    <property type="entry name" value="HesB-like_dom_sf"/>
</dbReference>
<accession>A0ABV8LSN3</accession>
<dbReference type="Gene3D" id="2.60.300.12">
    <property type="entry name" value="HesB-like domain"/>
    <property type="match status" value="1"/>
</dbReference>
<comment type="caution">
    <text evidence="1">The sequence shown here is derived from an EMBL/GenBank/DDBJ whole genome shotgun (WGS) entry which is preliminary data.</text>
</comment>
<name>A0ABV8LSN3_9ACTN</name>
<evidence type="ECO:0000313" key="1">
    <source>
        <dbReference type="EMBL" id="MFC4133558.1"/>
    </source>
</evidence>
<sequence>MLAVTERAADAIRALTDAPQIPDGSGLRISSGEGAGTLQLSLVASPADGDQILSSGDALLFLDSDATLLLDEKMIDATMTDGGEIQFVLADQ</sequence>
<protein>
    <submittedName>
        <fullName evidence="1">Adhesin</fullName>
    </submittedName>
</protein>
<gene>
    <name evidence="1" type="ORF">ACFOZ4_23365</name>
</gene>
<dbReference type="SUPFAM" id="SSF89360">
    <property type="entry name" value="HesB-like domain"/>
    <property type="match status" value="1"/>
</dbReference>
<dbReference type="RefSeq" id="WP_253762351.1">
    <property type="nucleotide sequence ID" value="NZ_JAMZDZ010000001.1"/>
</dbReference>
<dbReference type="EMBL" id="JBHSAY010000012">
    <property type="protein sequence ID" value="MFC4133558.1"/>
    <property type="molecule type" value="Genomic_DNA"/>
</dbReference>
<proteinExistence type="predicted"/>
<dbReference type="Proteomes" id="UP001595816">
    <property type="component" value="Unassembled WGS sequence"/>
</dbReference>
<organism evidence="1 2">
    <name type="scientific">Hamadaea flava</name>
    <dbReference type="NCBI Taxonomy" id="1742688"/>
    <lineage>
        <taxon>Bacteria</taxon>
        <taxon>Bacillati</taxon>
        <taxon>Actinomycetota</taxon>
        <taxon>Actinomycetes</taxon>
        <taxon>Micromonosporales</taxon>
        <taxon>Micromonosporaceae</taxon>
        <taxon>Hamadaea</taxon>
    </lineage>
</organism>
<keyword evidence="2" id="KW-1185">Reference proteome</keyword>
<reference evidence="2" key="1">
    <citation type="journal article" date="2019" name="Int. J. Syst. Evol. Microbiol.">
        <title>The Global Catalogue of Microorganisms (GCM) 10K type strain sequencing project: providing services to taxonomists for standard genome sequencing and annotation.</title>
        <authorList>
            <consortium name="The Broad Institute Genomics Platform"/>
            <consortium name="The Broad Institute Genome Sequencing Center for Infectious Disease"/>
            <person name="Wu L."/>
            <person name="Ma J."/>
        </authorList>
    </citation>
    <scope>NUCLEOTIDE SEQUENCE [LARGE SCALE GENOMIC DNA]</scope>
    <source>
        <strain evidence="2">CGMCC 4.7289</strain>
    </source>
</reference>
<evidence type="ECO:0000313" key="2">
    <source>
        <dbReference type="Proteomes" id="UP001595816"/>
    </source>
</evidence>